<sequence>MEAASSRVMGPSLPQSPFIRGAFSSSKPDLLLHSIRKGLSSILYRTLISPHTTANLHLHQRDLHKYKPLISSLPGL</sequence>
<gene>
    <name evidence="1" type="ORF">M6B38_185285</name>
    <name evidence="2" type="ORF">M6B38_256080</name>
</gene>
<dbReference type="EMBL" id="JANAVB010035817">
    <property type="protein sequence ID" value="KAJ6804892.1"/>
    <property type="molecule type" value="Genomic_DNA"/>
</dbReference>
<dbReference type="EMBL" id="JANAVB010001800">
    <property type="protein sequence ID" value="KAJ6852515.1"/>
    <property type="molecule type" value="Genomic_DNA"/>
</dbReference>
<reference evidence="2" key="2">
    <citation type="submission" date="2023-04" db="EMBL/GenBank/DDBJ databases">
        <authorList>
            <person name="Bruccoleri R.E."/>
            <person name="Oakeley E.J."/>
            <person name="Faust A.-M."/>
            <person name="Dessus-Babus S."/>
            <person name="Altorfer M."/>
            <person name="Burckhardt D."/>
            <person name="Oertli M."/>
            <person name="Naumann U."/>
            <person name="Petersen F."/>
            <person name="Wong J."/>
        </authorList>
    </citation>
    <scope>NUCLEOTIDE SEQUENCE</scope>
    <source>
        <strain evidence="2">GSM-AAB239-AS_SAM_17_03QT</strain>
        <tissue evidence="2">Leaf</tissue>
    </source>
</reference>
<name>A0AAX6IJG5_IRIPA</name>
<dbReference type="Proteomes" id="UP001140949">
    <property type="component" value="Unassembled WGS sequence"/>
</dbReference>
<accession>A0AAX6IJG5</accession>
<reference evidence="2" key="1">
    <citation type="journal article" date="2023" name="GigaByte">
        <title>Genome assembly of the bearded iris, Iris pallida Lam.</title>
        <authorList>
            <person name="Bruccoleri R.E."/>
            <person name="Oakeley E.J."/>
            <person name="Faust A.M.E."/>
            <person name="Altorfer M."/>
            <person name="Dessus-Babus S."/>
            <person name="Burckhardt D."/>
            <person name="Oertli M."/>
            <person name="Naumann U."/>
            <person name="Petersen F."/>
            <person name="Wong J."/>
        </authorList>
    </citation>
    <scope>NUCLEOTIDE SEQUENCE</scope>
    <source>
        <strain evidence="2">GSM-AAB239-AS_SAM_17_03QT</strain>
    </source>
</reference>
<protein>
    <submittedName>
        <fullName evidence="2">ADP-ribosylation factor GTPase-activating protein AGD7-like</fullName>
    </submittedName>
</protein>
<proteinExistence type="predicted"/>
<dbReference type="AlphaFoldDB" id="A0AAX6IJG5"/>
<evidence type="ECO:0000313" key="1">
    <source>
        <dbReference type="EMBL" id="KAJ6804892.1"/>
    </source>
</evidence>
<evidence type="ECO:0000313" key="2">
    <source>
        <dbReference type="EMBL" id="KAJ6852515.1"/>
    </source>
</evidence>
<comment type="caution">
    <text evidence="2">The sequence shown here is derived from an EMBL/GenBank/DDBJ whole genome shotgun (WGS) entry which is preliminary data.</text>
</comment>
<evidence type="ECO:0000313" key="3">
    <source>
        <dbReference type="Proteomes" id="UP001140949"/>
    </source>
</evidence>
<keyword evidence="3" id="KW-1185">Reference proteome</keyword>
<organism evidence="2 3">
    <name type="scientific">Iris pallida</name>
    <name type="common">Sweet iris</name>
    <dbReference type="NCBI Taxonomy" id="29817"/>
    <lineage>
        <taxon>Eukaryota</taxon>
        <taxon>Viridiplantae</taxon>
        <taxon>Streptophyta</taxon>
        <taxon>Embryophyta</taxon>
        <taxon>Tracheophyta</taxon>
        <taxon>Spermatophyta</taxon>
        <taxon>Magnoliopsida</taxon>
        <taxon>Liliopsida</taxon>
        <taxon>Asparagales</taxon>
        <taxon>Iridaceae</taxon>
        <taxon>Iridoideae</taxon>
        <taxon>Irideae</taxon>
        <taxon>Iris</taxon>
    </lineage>
</organism>